<evidence type="ECO:0000313" key="3">
    <source>
        <dbReference type="Proteomes" id="UP000218238"/>
    </source>
</evidence>
<name>A0A2A2TDX2_9CYAN</name>
<comment type="caution">
    <text evidence="2">The sequence shown here is derived from an EMBL/GenBank/DDBJ whole genome shotgun (WGS) entry which is preliminary data.</text>
</comment>
<keyword evidence="1" id="KW-0812">Transmembrane</keyword>
<accession>A0A2A2TDX2</accession>
<reference evidence="2 3" key="1">
    <citation type="submission" date="2017-08" db="EMBL/GenBank/DDBJ databases">
        <title>Draft genome sequence of filamentous cyanobacterium Calothrix elsteri CCALA 953.</title>
        <authorList>
            <person name="Gagunashvili A.N."/>
            <person name="Elster J."/>
            <person name="Andresson O.S."/>
        </authorList>
    </citation>
    <scope>NUCLEOTIDE SEQUENCE [LARGE SCALE GENOMIC DNA]</scope>
    <source>
        <strain evidence="2 3">CCALA 953</strain>
    </source>
</reference>
<dbReference type="OrthoDB" id="439428at2"/>
<keyword evidence="3" id="KW-1185">Reference proteome</keyword>
<sequence length="169" mass="19241">MKFLPYERLTIYSHLAPESAMQKLTDVVETSPNKKLRGSMIKPYRGEITGYKFKISRIINYKNSFLPVINGEIKSAMDGCCIHLKMQPHVMVICFMIVWSSPLISLLLMAVFATITPLIFPKLVTVSGSISIEIILVLLGFLLFAYSLVTIFFKMESTKSKAFFRELFN</sequence>
<proteinExistence type="predicted"/>
<organism evidence="2 3">
    <name type="scientific">Brunnivagina elsteri CCALA 953</name>
    <dbReference type="NCBI Taxonomy" id="987040"/>
    <lineage>
        <taxon>Bacteria</taxon>
        <taxon>Bacillati</taxon>
        <taxon>Cyanobacteriota</taxon>
        <taxon>Cyanophyceae</taxon>
        <taxon>Nostocales</taxon>
        <taxon>Calotrichaceae</taxon>
        <taxon>Brunnivagina</taxon>
    </lineage>
</organism>
<feature type="transmembrane region" description="Helical" evidence="1">
    <location>
        <begin position="132"/>
        <end position="153"/>
    </location>
</feature>
<dbReference type="RefSeq" id="WP_095724046.1">
    <property type="nucleotide sequence ID" value="NZ_NTFS01000364.1"/>
</dbReference>
<dbReference type="AlphaFoldDB" id="A0A2A2TDX2"/>
<evidence type="ECO:0000256" key="1">
    <source>
        <dbReference type="SAM" id="Phobius"/>
    </source>
</evidence>
<gene>
    <name evidence="2" type="ORF">CK510_23865</name>
</gene>
<dbReference type="EMBL" id="NTFS01000364">
    <property type="protein sequence ID" value="PAX51609.1"/>
    <property type="molecule type" value="Genomic_DNA"/>
</dbReference>
<protein>
    <submittedName>
        <fullName evidence="2">Uncharacterized protein</fullName>
    </submittedName>
</protein>
<feature type="transmembrane region" description="Helical" evidence="1">
    <location>
        <begin position="92"/>
        <end position="120"/>
    </location>
</feature>
<keyword evidence="1" id="KW-0472">Membrane</keyword>
<dbReference type="Proteomes" id="UP000218238">
    <property type="component" value="Unassembled WGS sequence"/>
</dbReference>
<evidence type="ECO:0000313" key="2">
    <source>
        <dbReference type="EMBL" id="PAX51609.1"/>
    </source>
</evidence>
<keyword evidence="1" id="KW-1133">Transmembrane helix</keyword>